<organism evidence="1 2">
    <name type="scientific">Ensifer adhaerens</name>
    <name type="common">Sinorhizobium morelense</name>
    <dbReference type="NCBI Taxonomy" id="106592"/>
    <lineage>
        <taxon>Bacteria</taxon>
        <taxon>Pseudomonadati</taxon>
        <taxon>Pseudomonadota</taxon>
        <taxon>Alphaproteobacteria</taxon>
        <taxon>Hyphomicrobiales</taxon>
        <taxon>Rhizobiaceae</taxon>
        <taxon>Sinorhizobium/Ensifer group</taxon>
        <taxon>Ensifer</taxon>
    </lineage>
</organism>
<reference evidence="1" key="1">
    <citation type="submission" date="2021-03" db="EMBL/GenBank/DDBJ databases">
        <title>Genomic Encyclopedia of Type Strains, Phase IV (KMG-IV): sequencing the most valuable type-strain genomes for metagenomic binning, comparative biology and taxonomic classification.</title>
        <authorList>
            <person name="Goeker M."/>
        </authorList>
    </citation>
    <scope>NUCLEOTIDE SEQUENCE</scope>
    <source>
        <strain evidence="1">DSM 18131</strain>
    </source>
</reference>
<evidence type="ECO:0000313" key="1">
    <source>
        <dbReference type="EMBL" id="MBP1876655.1"/>
    </source>
</evidence>
<dbReference type="Proteomes" id="UP000823773">
    <property type="component" value="Unassembled WGS sequence"/>
</dbReference>
<comment type="caution">
    <text evidence="1">The sequence shown here is derived from an EMBL/GenBank/DDBJ whole genome shotgun (WGS) entry which is preliminary data.</text>
</comment>
<keyword evidence="2" id="KW-1185">Reference proteome</keyword>
<accession>A0ACC5T6G1</accession>
<gene>
    <name evidence="1" type="ORF">J2Z19_006407</name>
</gene>
<protein>
    <submittedName>
        <fullName evidence="1">Uncharacterized protein</fullName>
    </submittedName>
</protein>
<evidence type="ECO:0000313" key="2">
    <source>
        <dbReference type="Proteomes" id="UP000823773"/>
    </source>
</evidence>
<proteinExistence type="predicted"/>
<sequence length="131" mass="14002">MATSDAKFALPTAASELCIEVPGAAYVVRRLAECPALGDAIHKEDGDLVKFIAGGRVTMRTHGKRLSLIVEASGVLMRTAIEDILAVELSNIHPALPTMLLWHAARYHGRQPPWEPGQSQASGPTHGGRSL</sequence>
<dbReference type="EMBL" id="JAGGJR010000020">
    <property type="protein sequence ID" value="MBP1876655.1"/>
    <property type="molecule type" value="Genomic_DNA"/>
</dbReference>
<name>A0ACC5T6G1_ENSAD</name>